<keyword evidence="7" id="KW-1015">Disulfide bond</keyword>
<feature type="signal peptide" evidence="9">
    <location>
        <begin position="1"/>
        <end position="22"/>
    </location>
</feature>
<dbReference type="OMA" id="GSIYAPR"/>
<dbReference type="SUPFAM" id="SSF50494">
    <property type="entry name" value="Trypsin-like serine proteases"/>
    <property type="match status" value="1"/>
</dbReference>
<dbReference type="SMART" id="SM00020">
    <property type="entry name" value="Tryp_SPc"/>
    <property type="match status" value="1"/>
</dbReference>
<feature type="domain" description="Peptidase S1" evidence="10">
    <location>
        <begin position="37"/>
        <end position="265"/>
    </location>
</feature>
<gene>
    <name evidence="11" type="ORF">FF38_12329</name>
</gene>
<evidence type="ECO:0000313" key="11">
    <source>
        <dbReference type="EMBL" id="KNC27535.1"/>
    </source>
</evidence>
<dbReference type="InterPro" id="IPR001314">
    <property type="entry name" value="Peptidase_S1A"/>
</dbReference>
<dbReference type="Proteomes" id="UP000037069">
    <property type="component" value="Unassembled WGS sequence"/>
</dbReference>
<comment type="similarity">
    <text evidence="2">Belongs to the peptidase S1 family.</text>
</comment>
<dbReference type="PROSITE" id="PS00134">
    <property type="entry name" value="TRYPSIN_HIS"/>
    <property type="match status" value="1"/>
</dbReference>
<evidence type="ECO:0000256" key="1">
    <source>
        <dbReference type="ARBA" id="ARBA00004613"/>
    </source>
</evidence>
<keyword evidence="9" id="KW-0732">Signal</keyword>
<feature type="chain" id="PRO_5005535925" description="Peptidase S1 domain-containing protein" evidence="9">
    <location>
        <begin position="23"/>
        <end position="268"/>
    </location>
</feature>
<dbReference type="InterPro" id="IPR009003">
    <property type="entry name" value="Peptidase_S1_PA"/>
</dbReference>
<dbReference type="Gene3D" id="2.40.10.10">
    <property type="entry name" value="Trypsin-like serine proteases"/>
    <property type="match status" value="1"/>
</dbReference>
<dbReference type="GO" id="GO:0005576">
    <property type="term" value="C:extracellular region"/>
    <property type="evidence" value="ECO:0007669"/>
    <property type="project" value="UniProtKB-SubCell"/>
</dbReference>
<evidence type="ECO:0000313" key="12">
    <source>
        <dbReference type="Proteomes" id="UP000037069"/>
    </source>
</evidence>
<comment type="subcellular location">
    <subcellularLocation>
        <location evidence="1">Secreted</location>
    </subcellularLocation>
</comment>
<feature type="non-terminal residue" evidence="11">
    <location>
        <position position="1"/>
    </location>
</feature>
<dbReference type="InterPro" id="IPR001254">
    <property type="entry name" value="Trypsin_dom"/>
</dbReference>
<keyword evidence="12" id="KW-1185">Reference proteome</keyword>
<dbReference type="PANTHER" id="PTHR24276:SF91">
    <property type="entry name" value="AT26814P-RELATED"/>
    <property type="match status" value="1"/>
</dbReference>
<protein>
    <recommendedName>
        <fullName evidence="10">Peptidase S1 domain-containing protein</fullName>
    </recommendedName>
</protein>
<name>A0A0L0C5H6_LUCCU</name>
<dbReference type="EMBL" id="JRES01000890">
    <property type="protein sequence ID" value="KNC27535.1"/>
    <property type="molecule type" value="Genomic_DNA"/>
</dbReference>
<dbReference type="InterPro" id="IPR018114">
    <property type="entry name" value="TRYPSIN_HIS"/>
</dbReference>
<dbReference type="PROSITE" id="PS50240">
    <property type="entry name" value="TRYPSIN_DOM"/>
    <property type="match status" value="1"/>
</dbReference>
<evidence type="ECO:0000256" key="3">
    <source>
        <dbReference type="ARBA" id="ARBA00022525"/>
    </source>
</evidence>
<keyword evidence="4 8" id="KW-0645">Protease</keyword>
<sequence>LKCSGNSLIAFILICLFVGIQAYVVPSAVDNNKNGRIVGGMETSIERFPYQVSVRLYSSVLIHICGGSIYAPRVIITAAHCIKGRFASSILIVAGKSSIIDQEPAFAVSKLIYNPGYNKKAHLNDVGLIILKDQLVYSSNIQPIPLAEHKPQTGSLATVTGWGKGDENVEQLQNDLHMVQLTIIDPDYCNRQYSAKSLTITEEMVCAGVEDFTKDSCQGDSGGPLVVDGKLVGIVSWGIGCARDGFPGVYSSVPYHTQWILDNAAEYM</sequence>
<evidence type="ECO:0000256" key="6">
    <source>
        <dbReference type="ARBA" id="ARBA00022825"/>
    </source>
</evidence>
<dbReference type="PANTHER" id="PTHR24276">
    <property type="entry name" value="POLYSERASE-RELATED"/>
    <property type="match status" value="1"/>
</dbReference>
<evidence type="ECO:0000256" key="9">
    <source>
        <dbReference type="SAM" id="SignalP"/>
    </source>
</evidence>
<organism evidence="11 12">
    <name type="scientific">Lucilia cuprina</name>
    <name type="common">Green bottle fly</name>
    <name type="synonym">Australian sheep blowfly</name>
    <dbReference type="NCBI Taxonomy" id="7375"/>
    <lineage>
        <taxon>Eukaryota</taxon>
        <taxon>Metazoa</taxon>
        <taxon>Ecdysozoa</taxon>
        <taxon>Arthropoda</taxon>
        <taxon>Hexapoda</taxon>
        <taxon>Insecta</taxon>
        <taxon>Pterygota</taxon>
        <taxon>Neoptera</taxon>
        <taxon>Endopterygota</taxon>
        <taxon>Diptera</taxon>
        <taxon>Brachycera</taxon>
        <taxon>Muscomorpha</taxon>
        <taxon>Oestroidea</taxon>
        <taxon>Calliphoridae</taxon>
        <taxon>Luciliinae</taxon>
        <taxon>Lucilia</taxon>
    </lineage>
</organism>
<evidence type="ECO:0000256" key="4">
    <source>
        <dbReference type="ARBA" id="ARBA00022670"/>
    </source>
</evidence>
<dbReference type="FunFam" id="2.40.10.10:FF:000034">
    <property type="entry name" value="Eupolytin"/>
    <property type="match status" value="1"/>
</dbReference>
<keyword evidence="6 8" id="KW-0720">Serine protease</keyword>
<evidence type="ECO:0000256" key="2">
    <source>
        <dbReference type="ARBA" id="ARBA00007664"/>
    </source>
</evidence>
<proteinExistence type="inferred from homology"/>
<dbReference type="Pfam" id="PF00089">
    <property type="entry name" value="Trypsin"/>
    <property type="match status" value="1"/>
</dbReference>
<keyword evidence="3" id="KW-0964">Secreted</keyword>
<reference evidence="11 12" key="1">
    <citation type="journal article" date="2015" name="Nat. Commun.">
        <title>Lucilia cuprina genome unlocks parasitic fly biology to underpin future interventions.</title>
        <authorList>
            <person name="Anstead C.A."/>
            <person name="Korhonen P.K."/>
            <person name="Young N.D."/>
            <person name="Hall R.S."/>
            <person name="Jex A.R."/>
            <person name="Murali S.C."/>
            <person name="Hughes D.S."/>
            <person name="Lee S.F."/>
            <person name="Perry T."/>
            <person name="Stroehlein A.J."/>
            <person name="Ansell B.R."/>
            <person name="Breugelmans B."/>
            <person name="Hofmann A."/>
            <person name="Qu J."/>
            <person name="Dugan S."/>
            <person name="Lee S.L."/>
            <person name="Chao H."/>
            <person name="Dinh H."/>
            <person name="Han Y."/>
            <person name="Doddapaneni H.V."/>
            <person name="Worley K.C."/>
            <person name="Muzny D.M."/>
            <person name="Ioannidis P."/>
            <person name="Waterhouse R.M."/>
            <person name="Zdobnov E.M."/>
            <person name="James P.J."/>
            <person name="Bagnall N.H."/>
            <person name="Kotze A.C."/>
            <person name="Gibbs R.A."/>
            <person name="Richards S."/>
            <person name="Batterham P."/>
            <person name="Gasser R.B."/>
        </authorList>
    </citation>
    <scope>NUCLEOTIDE SEQUENCE [LARGE SCALE GENOMIC DNA]</scope>
    <source>
        <strain evidence="11 12">LS</strain>
        <tissue evidence="11">Full body</tissue>
    </source>
</reference>
<dbReference type="InterPro" id="IPR050430">
    <property type="entry name" value="Peptidase_S1"/>
</dbReference>
<evidence type="ECO:0000256" key="7">
    <source>
        <dbReference type="ARBA" id="ARBA00023157"/>
    </source>
</evidence>
<dbReference type="CDD" id="cd00190">
    <property type="entry name" value="Tryp_SPc"/>
    <property type="match status" value="1"/>
</dbReference>
<dbReference type="GO" id="GO:0006508">
    <property type="term" value="P:proteolysis"/>
    <property type="evidence" value="ECO:0007669"/>
    <property type="project" value="UniProtKB-KW"/>
</dbReference>
<dbReference type="AlphaFoldDB" id="A0A0L0C5H6"/>
<comment type="caution">
    <text evidence="11">The sequence shown here is derived from an EMBL/GenBank/DDBJ whole genome shotgun (WGS) entry which is preliminary data.</text>
</comment>
<dbReference type="OrthoDB" id="10059102at2759"/>
<dbReference type="PROSITE" id="PS00135">
    <property type="entry name" value="TRYPSIN_SER"/>
    <property type="match status" value="1"/>
</dbReference>
<evidence type="ECO:0000256" key="5">
    <source>
        <dbReference type="ARBA" id="ARBA00022801"/>
    </source>
</evidence>
<dbReference type="InterPro" id="IPR043504">
    <property type="entry name" value="Peptidase_S1_PA_chymotrypsin"/>
</dbReference>
<accession>A0A0L0C5H6</accession>
<keyword evidence="5 8" id="KW-0378">Hydrolase</keyword>
<dbReference type="PRINTS" id="PR00722">
    <property type="entry name" value="CHYMOTRYPSIN"/>
</dbReference>
<evidence type="ECO:0000256" key="8">
    <source>
        <dbReference type="RuleBase" id="RU363034"/>
    </source>
</evidence>
<dbReference type="GO" id="GO:0004252">
    <property type="term" value="F:serine-type endopeptidase activity"/>
    <property type="evidence" value="ECO:0007669"/>
    <property type="project" value="InterPro"/>
</dbReference>
<dbReference type="InterPro" id="IPR033116">
    <property type="entry name" value="TRYPSIN_SER"/>
</dbReference>
<evidence type="ECO:0000259" key="10">
    <source>
        <dbReference type="PROSITE" id="PS50240"/>
    </source>
</evidence>